<keyword evidence="4 12" id="KW-0812">Transmembrane</keyword>
<feature type="transmembrane region" description="Helical" evidence="12">
    <location>
        <begin position="158"/>
        <end position="176"/>
    </location>
</feature>
<evidence type="ECO:0000256" key="8">
    <source>
        <dbReference type="ARBA" id="ARBA00023018"/>
    </source>
</evidence>
<evidence type="ECO:0000256" key="4">
    <source>
        <dbReference type="ARBA" id="ARBA00022692"/>
    </source>
</evidence>
<dbReference type="EMBL" id="JAACJL010000044">
    <property type="protein sequence ID" value="KAF4615467.1"/>
    <property type="molecule type" value="Genomic_DNA"/>
</dbReference>
<feature type="region of interest" description="Disordered" evidence="11">
    <location>
        <begin position="303"/>
        <end position="353"/>
    </location>
</feature>
<evidence type="ECO:0000256" key="2">
    <source>
        <dbReference type="ARBA" id="ARBA00004644"/>
    </source>
</evidence>
<evidence type="ECO:0000256" key="10">
    <source>
        <dbReference type="ARBA" id="ARBA00023329"/>
    </source>
</evidence>
<evidence type="ECO:0000256" key="1">
    <source>
        <dbReference type="ARBA" id="ARBA00004146"/>
    </source>
</evidence>
<dbReference type="InterPro" id="IPR027469">
    <property type="entry name" value="Cation_efflux_TMD_sf"/>
</dbReference>
<dbReference type="GO" id="GO:0031901">
    <property type="term" value="C:early endosome membrane"/>
    <property type="evidence" value="ECO:0007669"/>
    <property type="project" value="UniProtKB-SubCell"/>
</dbReference>
<protein>
    <recommendedName>
        <fullName evidence="13">Cation efflux protein transmembrane domain-containing protein</fullName>
    </recommendedName>
</protein>
<feature type="domain" description="Cation efflux protein transmembrane" evidence="13">
    <location>
        <begin position="16"/>
        <end position="206"/>
    </location>
</feature>
<evidence type="ECO:0000313" key="15">
    <source>
        <dbReference type="Proteomes" id="UP000521872"/>
    </source>
</evidence>
<feature type="transmembrane region" description="Helical" evidence="12">
    <location>
        <begin position="40"/>
        <end position="62"/>
    </location>
</feature>
<keyword evidence="10" id="KW-0968">Cytoplasmic vesicle</keyword>
<evidence type="ECO:0000313" key="14">
    <source>
        <dbReference type="EMBL" id="KAF4615467.1"/>
    </source>
</evidence>
<evidence type="ECO:0000256" key="3">
    <source>
        <dbReference type="ARBA" id="ARBA00008731"/>
    </source>
</evidence>
<organism evidence="14 15">
    <name type="scientific">Agrocybe pediades</name>
    <dbReference type="NCBI Taxonomy" id="84607"/>
    <lineage>
        <taxon>Eukaryota</taxon>
        <taxon>Fungi</taxon>
        <taxon>Dikarya</taxon>
        <taxon>Basidiomycota</taxon>
        <taxon>Agaricomycotina</taxon>
        <taxon>Agaricomycetes</taxon>
        <taxon>Agaricomycetidae</taxon>
        <taxon>Agaricales</taxon>
        <taxon>Agaricineae</taxon>
        <taxon>Strophariaceae</taxon>
        <taxon>Agrocybe</taxon>
    </lineage>
</organism>
<evidence type="ECO:0000256" key="11">
    <source>
        <dbReference type="SAM" id="MobiDB-lite"/>
    </source>
</evidence>
<keyword evidence="15" id="KW-1185">Reference proteome</keyword>
<feature type="transmembrane region" description="Helical" evidence="12">
    <location>
        <begin position="119"/>
        <end position="138"/>
    </location>
</feature>
<keyword evidence="7 12" id="KW-1133">Transmembrane helix</keyword>
<dbReference type="Gene3D" id="1.20.1510.10">
    <property type="entry name" value="Cation efflux protein transmembrane domain"/>
    <property type="match status" value="1"/>
</dbReference>
<comment type="similarity">
    <text evidence="3">Belongs to the TMEM163 family.</text>
</comment>
<feature type="transmembrane region" description="Helical" evidence="12">
    <location>
        <begin position="12"/>
        <end position="34"/>
    </location>
</feature>
<keyword evidence="8" id="KW-0770">Synapse</keyword>
<name>A0A8H4QQG8_9AGAR</name>
<dbReference type="GO" id="GO:0098771">
    <property type="term" value="P:inorganic ion homeostasis"/>
    <property type="evidence" value="ECO:0007669"/>
    <property type="project" value="UniProtKB-ARBA"/>
</dbReference>
<feature type="transmembrane region" description="Helical" evidence="12">
    <location>
        <begin position="182"/>
        <end position="202"/>
    </location>
</feature>
<evidence type="ECO:0000256" key="5">
    <source>
        <dbReference type="ARBA" id="ARBA00022753"/>
    </source>
</evidence>
<accession>A0A8H4QQG8</accession>
<proteinExistence type="inferred from homology"/>
<dbReference type="Proteomes" id="UP000521872">
    <property type="component" value="Unassembled WGS sequence"/>
</dbReference>
<keyword evidence="6" id="KW-0862">Zinc</keyword>
<dbReference type="GO" id="GO:0008324">
    <property type="term" value="F:monoatomic cation transmembrane transporter activity"/>
    <property type="evidence" value="ECO:0007669"/>
    <property type="project" value="InterPro"/>
</dbReference>
<dbReference type="Pfam" id="PF01545">
    <property type="entry name" value="Cation_efflux"/>
    <property type="match status" value="1"/>
</dbReference>
<keyword evidence="5" id="KW-0967">Endosome</keyword>
<dbReference type="PANTHER" id="PTHR31937">
    <property type="entry name" value="TRANSMEMBRANE PROTEIN 163"/>
    <property type="match status" value="1"/>
</dbReference>
<dbReference type="PANTHER" id="PTHR31937:SF2">
    <property type="entry name" value="TRANSMEMBRANE PROTEIN 163"/>
    <property type="match status" value="1"/>
</dbReference>
<dbReference type="AlphaFoldDB" id="A0A8H4QQG8"/>
<evidence type="ECO:0000256" key="9">
    <source>
        <dbReference type="ARBA" id="ARBA00023136"/>
    </source>
</evidence>
<sequence>MVAYRTLQQYAIAISIISVVYNGLEGGVSIGFGADSKSRALIFFGIQSGIEVISALLVVWRFRKIAKPGEERQTVLDPQDLRFEKWGTFGIGFLLIVLALGTVASSIAVLALHQEPDESNASIIISASALVCMILIWLPKRYLAAALDSSTMKGEAICSLSCIQLTCVLFVGSLIFRVWKGGWWLDGATSMVLSVLFGWEGYKMLRWAGNKEFTGGCCEHCRIESSAKGEGLKDLESGGDANGVMEKCDCCSDDEKEKENEDAVGPPNGDISITSETATGIALPEKVTGKCCDGCCSDQMEANEEYPKRSDKEEDKEQSDSNITKADPTKEKEVQNSAAGDEGESGSNCSCCD</sequence>
<dbReference type="InterPro" id="IPR058533">
    <property type="entry name" value="Cation_efflux_TM"/>
</dbReference>
<gene>
    <name evidence="14" type="ORF">D9613_003379</name>
</gene>
<evidence type="ECO:0000259" key="13">
    <source>
        <dbReference type="Pfam" id="PF01545"/>
    </source>
</evidence>
<comment type="caution">
    <text evidence="14">The sequence shown here is derived from an EMBL/GenBank/DDBJ whole genome shotgun (WGS) entry which is preliminary data.</text>
</comment>
<dbReference type="GO" id="GO:0030003">
    <property type="term" value="P:intracellular monoatomic cation homeostasis"/>
    <property type="evidence" value="ECO:0007669"/>
    <property type="project" value="UniProtKB-ARBA"/>
</dbReference>
<feature type="transmembrane region" description="Helical" evidence="12">
    <location>
        <begin position="89"/>
        <end position="113"/>
    </location>
</feature>
<evidence type="ECO:0000256" key="6">
    <source>
        <dbReference type="ARBA" id="ARBA00022833"/>
    </source>
</evidence>
<evidence type="ECO:0000256" key="7">
    <source>
        <dbReference type="ARBA" id="ARBA00022989"/>
    </source>
</evidence>
<reference evidence="14 15" key="1">
    <citation type="submission" date="2019-12" db="EMBL/GenBank/DDBJ databases">
        <authorList>
            <person name="Floudas D."/>
            <person name="Bentzer J."/>
            <person name="Ahren D."/>
            <person name="Johansson T."/>
            <person name="Persson P."/>
            <person name="Tunlid A."/>
        </authorList>
    </citation>
    <scope>NUCLEOTIDE SEQUENCE [LARGE SCALE GENOMIC DNA]</scope>
    <source>
        <strain evidence="14 15">CBS 102.39</strain>
    </source>
</reference>
<dbReference type="SUPFAM" id="SSF161111">
    <property type="entry name" value="Cation efflux protein transmembrane domain-like"/>
    <property type="match status" value="1"/>
</dbReference>
<dbReference type="InterPro" id="IPR026765">
    <property type="entry name" value="Tmem163"/>
</dbReference>
<comment type="subcellular location">
    <subcellularLocation>
        <location evidence="2">Cytoplasmic vesicle</location>
        <location evidence="2">Secretory vesicle</location>
        <location evidence="2">Synaptic vesicle membrane</location>
        <topology evidence="2">Multi-pass membrane protein</topology>
    </subcellularLocation>
    <subcellularLocation>
        <location evidence="1">Early endosome membrane</location>
    </subcellularLocation>
</comment>
<keyword evidence="9 12" id="KW-0472">Membrane</keyword>
<feature type="compositionally biased region" description="Basic and acidic residues" evidence="11">
    <location>
        <begin position="305"/>
        <end position="319"/>
    </location>
</feature>
<evidence type="ECO:0000256" key="12">
    <source>
        <dbReference type="SAM" id="Phobius"/>
    </source>
</evidence>